<reference evidence="7 8" key="1">
    <citation type="journal article" date="2024" name="Nat. Commun.">
        <title>Phylogenomics reveals the evolutionary origins of lichenization in chlorophyte algae.</title>
        <authorList>
            <person name="Puginier C."/>
            <person name="Libourel C."/>
            <person name="Otte J."/>
            <person name="Skaloud P."/>
            <person name="Haon M."/>
            <person name="Grisel S."/>
            <person name="Petersen M."/>
            <person name="Berrin J.G."/>
            <person name="Delaux P.M."/>
            <person name="Dal Grande F."/>
            <person name="Keller J."/>
        </authorList>
    </citation>
    <scope>NUCLEOTIDE SEQUENCE [LARGE SCALE GENOMIC DNA]</scope>
    <source>
        <strain evidence="7 8">SAG 2523</strain>
    </source>
</reference>
<dbReference type="InterPro" id="IPR002195">
    <property type="entry name" value="Dihydroorotase_CS"/>
</dbReference>
<dbReference type="GO" id="GO:0004151">
    <property type="term" value="F:dihydroorotase activity"/>
    <property type="evidence" value="ECO:0007669"/>
    <property type="project" value="InterPro"/>
</dbReference>
<evidence type="ECO:0000256" key="5">
    <source>
        <dbReference type="SAM" id="MobiDB-lite"/>
    </source>
</evidence>
<dbReference type="GO" id="GO:0009507">
    <property type="term" value="C:chloroplast"/>
    <property type="evidence" value="ECO:0007669"/>
    <property type="project" value="TreeGrafter"/>
</dbReference>
<evidence type="ECO:0000313" key="7">
    <source>
        <dbReference type="EMBL" id="KAK9849668.1"/>
    </source>
</evidence>
<feature type="region of interest" description="Disordered" evidence="5">
    <location>
        <begin position="258"/>
        <end position="290"/>
    </location>
</feature>
<dbReference type="SUPFAM" id="SSF51556">
    <property type="entry name" value="Metallo-dependent hydrolases"/>
    <property type="match status" value="1"/>
</dbReference>
<dbReference type="GO" id="GO:0016887">
    <property type="term" value="F:ATP hydrolysis activity"/>
    <property type="evidence" value="ECO:0007669"/>
    <property type="project" value="InterPro"/>
</dbReference>
<organism evidence="7 8">
    <name type="scientific">Apatococcus fuscideae</name>
    <dbReference type="NCBI Taxonomy" id="2026836"/>
    <lineage>
        <taxon>Eukaryota</taxon>
        <taxon>Viridiplantae</taxon>
        <taxon>Chlorophyta</taxon>
        <taxon>core chlorophytes</taxon>
        <taxon>Trebouxiophyceae</taxon>
        <taxon>Chlorellales</taxon>
        <taxon>Chlorellaceae</taxon>
        <taxon>Apatococcus</taxon>
    </lineage>
</organism>
<keyword evidence="3" id="KW-0862">Zinc</keyword>
<dbReference type="PROSITE" id="PS00483">
    <property type="entry name" value="DIHYDROOROTASE_2"/>
    <property type="match status" value="1"/>
</dbReference>
<dbReference type="EMBL" id="JALJOV010001326">
    <property type="protein sequence ID" value="KAK9849668.1"/>
    <property type="molecule type" value="Genomic_DNA"/>
</dbReference>
<dbReference type="AlphaFoldDB" id="A0AAW1SN03"/>
<dbReference type="PANTHER" id="PTHR43137">
    <property type="entry name" value="DIHYDROOROTASE"/>
    <property type="match status" value="1"/>
</dbReference>
<comment type="caution">
    <text evidence="7">The sequence shown here is derived from an EMBL/GenBank/DDBJ whole genome shotgun (WGS) entry which is preliminary data.</text>
</comment>
<dbReference type="NCBIfam" id="TIGR00856">
    <property type="entry name" value="pyrC_dimer"/>
    <property type="match status" value="1"/>
</dbReference>
<evidence type="ECO:0000256" key="4">
    <source>
        <dbReference type="ARBA" id="ARBA00022975"/>
    </source>
</evidence>
<dbReference type="InterPro" id="IPR004721">
    <property type="entry name" value="DHOdimr"/>
</dbReference>
<feature type="domain" description="ATPase AAA-type core" evidence="6">
    <location>
        <begin position="382"/>
        <end position="416"/>
    </location>
</feature>
<dbReference type="Proteomes" id="UP001485043">
    <property type="component" value="Unassembled WGS sequence"/>
</dbReference>
<evidence type="ECO:0000256" key="1">
    <source>
        <dbReference type="ARBA" id="ARBA00022723"/>
    </source>
</evidence>
<keyword evidence="2" id="KW-0378">Hydrolase</keyword>
<sequence>MRRRAACGSPARQELGCGSQQALEYKQQILQHVPEGTSFEPLMTLYLTDNTTADDVYAAKEAGIVAFKLYPAGATTNSDSGVTDPTKCLSALQALSKAGLPLLVHGEVTDPVVDFFDRERVFIERVLKPVMDSIPDLKVVLEHITTADAAEFVANGPANLRATITPQHMLFNRNSLFVGGLRPHLFCLPILKRERHREAVLAAATSGSPKFFLGTDSAPHAQADKECACGCAGVFSAPVAMEAYAMAFESPMASALNILPADPPTDPPTKKKSHTDKPRRTSQPLGTLTLQGPDRSRTDIVLNGVLPVLVQGVFVWWVFRLLKGDGDLKKKLKGEVLHKKPGVSWDDVIGLDKAKQALKELVILPSQRPDLFRGLRAPSRGLLLYGPPGNGKTMLAKALARESRATFFNISAESLTS</sequence>
<protein>
    <recommendedName>
        <fullName evidence="6">ATPase AAA-type core domain-containing protein</fullName>
    </recommendedName>
</protein>
<evidence type="ECO:0000313" key="8">
    <source>
        <dbReference type="Proteomes" id="UP001485043"/>
    </source>
</evidence>
<dbReference type="PANTHER" id="PTHR43137:SF1">
    <property type="entry name" value="DIHYDROOROTASE"/>
    <property type="match status" value="1"/>
</dbReference>
<dbReference type="Gene3D" id="3.20.20.140">
    <property type="entry name" value="Metal-dependent hydrolases"/>
    <property type="match status" value="1"/>
</dbReference>
<evidence type="ECO:0000256" key="3">
    <source>
        <dbReference type="ARBA" id="ARBA00022833"/>
    </source>
</evidence>
<dbReference type="GO" id="GO:0046872">
    <property type="term" value="F:metal ion binding"/>
    <property type="evidence" value="ECO:0007669"/>
    <property type="project" value="UniProtKB-KW"/>
</dbReference>
<gene>
    <name evidence="7" type="ORF">WJX84_005261</name>
</gene>
<dbReference type="Gene3D" id="3.40.50.300">
    <property type="entry name" value="P-loop containing nucleotide triphosphate hydrolases"/>
    <property type="match status" value="1"/>
</dbReference>
<dbReference type="InterPro" id="IPR027417">
    <property type="entry name" value="P-loop_NTPase"/>
</dbReference>
<dbReference type="GO" id="GO:0005524">
    <property type="term" value="F:ATP binding"/>
    <property type="evidence" value="ECO:0007669"/>
    <property type="project" value="InterPro"/>
</dbReference>
<dbReference type="InterPro" id="IPR032466">
    <property type="entry name" value="Metal_Hydrolase"/>
</dbReference>
<dbReference type="GO" id="GO:0006207">
    <property type="term" value="P:'de novo' pyrimidine nucleobase biosynthetic process"/>
    <property type="evidence" value="ECO:0007669"/>
    <property type="project" value="TreeGrafter"/>
</dbReference>
<keyword evidence="1" id="KW-0479">Metal-binding</keyword>
<name>A0AAW1SN03_9CHLO</name>
<accession>A0AAW1SN03</accession>
<dbReference type="GO" id="GO:0006221">
    <property type="term" value="P:pyrimidine nucleotide biosynthetic process"/>
    <property type="evidence" value="ECO:0007669"/>
    <property type="project" value="UniProtKB-KW"/>
</dbReference>
<proteinExistence type="predicted"/>
<feature type="compositionally biased region" description="Polar residues" evidence="5">
    <location>
        <begin position="281"/>
        <end position="290"/>
    </location>
</feature>
<evidence type="ECO:0000256" key="2">
    <source>
        <dbReference type="ARBA" id="ARBA00022801"/>
    </source>
</evidence>
<keyword evidence="4" id="KW-0665">Pyrimidine biosynthesis</keyword>
<dbReference type="InterPro" id="IPR003959">
    <property type="entry name" value="ATPase_AAA_core"/>
</dbReference>
<evidence type="ECO:0000259" key="6">
    <source>
        <dbReference type="Pfam" id="PF00004"/>
    </source>
</evidence>
<dbReference type="SUPFAM" id="SSF52540">
    <property type="entry name" value="P-loop containing nucleoside triphosphate hydrolases"/>
    <property type="match status" value="1"/>
</dbReference>
<dbReference type="Pfam" id="PF00004">
    <property type="entry name" value="AAA"/>
    <property type="match status" value="1"/>
</dbReference>
<keyword evidence="8" id="KW-1185">Reference proteome</keyword>